<dbReference type="SUPFAM" id="SSF49562">
    <property type="entry name" value="C2 domain (Calcium/lipid-binding domain, CaLB)"/>
    <property type="match status" value="1"/>
</dbReference>
<organism evidence="3 4">
    <name type="scientific">Durusdinium trenchii</name>
    <dbReference type="NCBI Taxonomy" id="1381693"/>
    <lineage>
        <taxon>Eukaryota</taxon>
        <taxon>Sar</taxon>
        <taxon>Alveolata</taxon>
        <taxon>Dinophyceae</taxon>
        <taxon>Suessiales</taxon>
        <taxon>Symbiodiniaceae</taxon>
        <taxon>Durusdinium</taxon>
    </lineage>
</organism>
<feature type="compositionally biased region" description="Polar residues" evidence="1">
    <location>
        <begin position="1996"/>
        <end position="2014"/>
    </location>
</feature>
<keyword evidence="4" id="KW-1185">Reference proteome</keyword>
<dbReference type="Pfam" id="PF00168">
    <property type="entry name" value="C2"/>
    <property type="match status" value="3"/>
</dbReference>
<name>A0ABP0QRA7_9DINO</name>
<evidence type="ECO:0000256" key="1">
    <source>
        <dbReference type="SAM" id="MobiDB-lite"/>
    </source>
</evidence>
<evidence type="ECO:0000313" key="4">
    <source>
        <dbReference type="Proteomes" id="UP001642484"/>
    </source>
</evidence>
<comment type="caution">
    <text evidence="3">The sequence shown here is derived from an EMBL/GenBank/DDBJ whole genome shotgun (WGS) entry which is preliminary data.</text>
</comment>
<reference evidence="3 4" key="1">
    <citation type="submission" date="2024-02" db="EMBL/GenBank/DDBJ databases">
        <authorList>
            <person name="Chen Y."/>
            <person name="Shah S."/>
            <person name="Dougan E. K."/>
            <person name="Thang M."/>
            <person name="Chan C."/>
        </authorList>
    </citation>
    <scope>NUCLEOTIDE SEQUENCE [LARGE SCALE GENOMIC DNA]</scope>
</reference>
<accession>A0ABP0QRA7</accession>
<dbReference type="PROSITE" id="PS50004">
    <property type="entry name" value="C2"/>
    <property type="match status" value="1"/>
</dbReference>
<evidence type="ECO:0000259" key="2">
    <source>
        <dbReference type="PROSITE" id="PS50004"/>
    </source>
</evidence>
<dbReference type="SMART" id="SM00239">
    <property type="entry name" value="C2"/>
    <property type="match status" value="1"/>
</dbReference>
<dbReference type="InterPro" id="IPR035892">
    <property type="entry name" value="C2_domain_sf"/>
</dbReference>
<evidence type="ECO:0000313" key="3">
    <source>
        <dbReference type="EMBL" id="CAK9089471.1"/>
    </source>
</evidence>
<dbReference type="EMBL" id="CAXAMN010024718">
    <property type="protein sequence ID" value="CAK9089471.1"/>
    <property type="molecule type" value="Genomic_DNA"/>
</dbReference>
<dbReference type="Proteomes" id="UP001642484">
    <property type="component" value="Unassembled WGS sequence"/>
</dbReference>
<gene>
    <name evidence="3" type="ORF">CCMP2556_LOCUS43069</name>
</gene>
<dbReference type="Gene3D" id="2.60.40.150">
    <property type="entry name" value="C2 domain"/>
    <property type="match status" value="1"/>
</dbReference>
<sequence>MDYENSVKNWERYFGQHRQQNKILKDITQNATGVGAANQTIASNQSANTNSMGQTGDQRVTTRTVMKVINNFLFQFSTEKMDQTNKAGIIRLMPHELLKMSPADVDTSLVGTVSSWIAVLGERFATPPPPSVLRSAGVPAPRGAMPEPHLDAATWDTQVRKAAGESWGPYAQQIFANFCLPIEKRVSLHEFFLGLICCSKGTVSEKAMALFHLFGYIGPEPMVHHINPISHSTHIIIERNEGKSYQEESNFLKAPRDDEIKTMALHLQIYVYAFGASGMVEVVQGEVFVPTLVPFVTNALVGDNPRTFTIWGPEKQLPPGFSRENDPALLTDHGVRPYVGDMVLDLKWMPESPAKPEVGQLGIQLHSVSLNLDAPETKNPRVEVYTYTESGEKIQLKRWDPRTTMRKVSNALAMAPKVGKYVEWERTMRRNEVTGQLFKKLAAGDHGWNKEEKIWKWSTQWGAQYSVERTVFRKAVCEKAQVTVAGQSAQKPNLITLPACRVIVAGILNRSLHPVTHRQAILMADQIFSRCGAVPGILDALIIEGDVTSASESLTKAKEEFAELGRKWQDMKKYMVVAHELQVMMSSYGLDLFTPEVSRDSGGRPLNLQMLEIKDPFPGQSKTLWLRYCRAGDGQRYNSRIPVDPDGALRGGRVKLDYDYEADPEGANLQLQLNKQEFVNCFCSSSILHETLAQFSTSDNSTANVPDGIAINLDVTIADPTKEEADADLMDTLNVRQGVLLEVWDADMGKSDDFLGECWLPALGSLTAAPKRYVLPVTNAPPEKGATRYHSKKFSKVTCEGHLIVDASWTFPSETVPPLPDAADMEKRVKREEILHTGKLKLKIIKAEGLRGADRGFRREGSDPYVCMYVKNEAFFRQEKEKIPPGFDENGWHQTALGRHECYWTTSTKKATRNPEWNEEKEFMLRTGAFERRTKQAYHLELTSRQATRHRDDYYAAAREPRERLLNRLSRTPRGVRPPGGMEMINPSHAERLALMEMEMQRLKAAQSLPSLGVNSMALLNSTNQKEGQEGDEMGFFIAEGYRLQELHQDLLAAHQTLQKRHVELMRAHTELQEDFKKLKASSGQRARAKHPSLGVVRLDYDYPPAPGDTDCPGSFGYDVYYRCVPGLSFEMCQSGKFTEMVERRFADAIKHLEARGVSAITGDCGFMMAFQVLARKIAKKPIFMSSMVQCPIIGAALDPMDQVLILTANDVTLKPQKEVLLSSCGFDVDESRFIIQGCQGVPGFEAVAKGEKVPLEKVQAGILRLVRFILEERPAIRAILLECTELPPYADALRYHTGLPVWDAISCADFYVSAFQDNKRYGQADWQEDWDGEQEEYELGKNLTKDEAELVLFKSQKKKEQKQGLVAKKAKLDKVQRKVRKQQVSTFLGVISRSQIHRSSARSAASEAPILGVIRLDYDYPPAEGDIDCPGSYDYDVLFRVVPGFSFAMAQSGEMTPEVEQEFIEAVKWLNMRGVSGITGDCGFMMAFQPLASKHSSVPVFMSAMMQCPMISIAFDKYDKVLILTANEETLKPQKVTLLRQCGFNVDDRRFLIVGCQDVPGFDAVAKGKKVDVEYVTPGIVYMVKQILKKHASIRAICLECTELPPYADALRAETKLPVFDAITNADFFISARLDNPRFGFNQWQLDWDGQQEECPRVLGNKEELRMYFGPKDTKEKDGPGMNHNIQIYLGDNMHQFKDKLAAACKAEAAVEKNRKRQQQLEAVANDMSYRHSVMVFVPSQRLRELAQQGKVGVSSYEYKRLYRIEEQDPSSWQPLDSICTFMHYSNIYSFGRSVAQRLRVVDGTEQYRLKNNRLRQFEREQKKYQERLQDMNMPNKCFGYAKFQHPSDGNSLEWRPALINRSEQVGTSKKTFKVSYVYSSHIANGAPPEDALAPGPSFQEELDEEAILPAPSDPKIKDFLRSEHKEFLARAKILKEQGMADTEILRQLNEELKQSWAKSKEADDGSSAYPAQPPTMTLADVQEAIRSKADDETLSTFPPGSTMAPGSTMTTG</sequence>
<feature type="region of interest" description="Disordered" evidence="1">
    <location>
        <begin position="1958"/>
        <end position="2014"/>
    </location>
</feature>
<protein>
    <recommendedName>
        <fullName evidence="2">C2 domain-containing protein</fullName>
    </recommendedName>
</protein>
<dbReference type="InterPro" id="IPR000008">
    <property type="entry name" value="C2_dom"/>
</dbReference>
<proteinExistence type="predicted"/>
<feature type="domain" description="C2" evidence="2">
    <location>
        <begin position="821"/>
        <end position="976"/>
    </location>
</feature>